<dbReference type="Pfam" id="PF15344">
    <property type="entry name" value="FAM217"/>
    <property type="match status" value="1"/>
</dbReference>
<dbReference type="Proteomes" id="UP000694542">
    <property type="component" value="Chromosome 24"/>
</dbReference>
<feature type="compositionally biased region" description="Polar residues" evidence="1">
    <location>
        <begin position="617"/>
        <end position="647"/>
    </location>
</feature>
<feature type="region of interest" description="Disordered" evidence="1">
    <location>
        <begin position="816"/>
        <end position="838"/>
    </location>
</feature>
<organism evidence="2 3">
    <name type="scientific">Canis lupus familiaris</name>
    <name type="common">Dog</name>
    <name type="synonym">Canis familiaris</name>
    <dbReference type="NCBI Taxonomy" id="9615"/>
    <lineage>
        <taxon>Eukaryota</taxon>
        <taxon>Metazoa</taxon>
        <taxon>Chordata</taxon>
        <taxon>Craniata</taxon>
        <taxon>Vertebrata</taxon>
        <taxon>Euteleostomi</taxon>
        <taxon>Mammalia</taxon>
        <taxon>Eutheria</taxon>
        <taxon>Laurasiatheria</taxon>
        <taxon>Carnivora</taxon>
        <taxon>Caniformia</taxon>
        <taxon>Canidae</taxon>
        <taxon>Canis</taxon>
    </lineage>
</organism>
<sequence>MQKSQAFVAGGCVFPRNQPINQPTNPPTHPLTPPRPSPEGPTPPCILRPPSTLPRRIIPRPSGHLRLLFRPRDTDVSSRRWKGPQPGGLGAEAEVRRPRPWGGNSHRQDGGAQRRGPRGWARGTPSDEVDPALLALPARHVQRVVAAREAVVAAVVVVPILGARHPVAQREVHAGAERQQEGRHREAEGEDVLCAPGARRAAPPGHRLVRAAPVREGVAHRHLLLEGHVAHAHCAADAQVRAGDALQADEPLRQALGEVGGLDGRREVGHQALQGELQVLAAAAQVRVDGEARQHVQRHGRVLARVEHLDLRQLQAQRVGEAHAELPAAARAARGPRRAPGLLAALGRAGQRARPPQDDGPQAGVAAGRRGWRRRRAARAPGGPAGPRLGGRAAVQVGDAAEAPRGGLPGPGAGGRAAEPQPPDMARPAVGRRRAPAPATPGSPPSSAVPSGRRNRSLRGAPGPGPAAPESARRSSASCSRSGAAERRALSPGEAPPDPAPPARGAQGGRLPSASAEVLGGRLRGRSRPSRLPARRLTYMAASRGAASRRACAPPPVTPRARPAAAPALPQRARVRPPRPAPGSLAGGLVTCPRRSPDSSGGEDSFPNIRGIKKSLPQLSSSANRLSKNISSTTEKTVHQTLENDQPSDFFKKGNRVNKSHQKSSNMNAGPPWNKVQRSKHSSGKRQSASQVPHVSPPPPEDGPRESSSSQGDPERSPLGPRRRGAPSGDRLFLELQCRKVRKEAAAEDEDSASDLSDSERVPMPPAARAPPELQLRAEQIDEAAGPGPDPDAEPWAAPPPAYGYADFLPAPFSSWDLRDLAAPPGTEPSPAARGGAAGQLARYIDRLVQLEWLQMQTVQGEKGKGARARPPTGPGATSGALKSPGRAKLVASAAARLPQDAAGKPPAPRRKDLSREEARPSYYAFDRPPRAPHARGSRPSSQRPALDPRTEEQTKKASKSPRPQQGWHAPCGDRGDRSGPGAPARGASAADPTDPRAAPRTQAHTALRKKGAVSTCAPATTSSEKKPKTNGAKPSTYKLK</sequence>
<feature type="compositionally biased region" description="Pro residues" evidence="1">
    <location>
        <begin position="24"/>
        <end position="47"/>
    </location>
</feature>
<evidence type="ECO:0000313" key="2">
    <source>
        <dbReference type="Ensembl" id="ENSCAFP00040033634.1"/>
    </source>
</evidence>
<accession>A0A8C0TET7</accession>
<feature type="region of interest" description="Disordered" evidence="1">
    <location>
        <begin position="348"/>
        <end position="804"/>
    </location>
</feature>
<feature type="compositionally biased region" description="Low complexity" evidence="1">
    <location>
        <begin position="530"/>
        <end position="552"/>
    </location>
</feature>
<feature type="compositionally biased region" description="Low complexity" evidence="1">
    <location>
        <begin position="503"/>
        <end position="512"/>
    </location>
</feature>
<name>A0A8C0TET7_CANLF</name>
<dbReference type="Ensembl" id="ENSCAFT00040038561.1">
    <property type="protein sequence ID" value="ENSCAFP00040033634.1"/>
    <property type="gene ID" value="ENSCAFG00040020826.1"/>
</dbReference>
<feature type="compositionally biased region" description="Basic residues" evidence="1">
    <location>
        <begin position="653"/>
        <end position="662"/>
    </location>
</feature>
<reference evidence="2" key="2">
    <citation type="submission" date="2025-08" db="UniProtKB">
        <authorList>
            <consortium name="Ensembl"/>
        </authorList>
    </citation>
    <scope>IDENTIFICATION</scope>
</reference>
<dbReference type="PANTHER" id="PTHR22145">
    <property type="entry name" value="SI:CH211-266K22.6"/>
    <property type="match status" value="1"/>
</dbReference>
<proteinExistence type="predicted"/>
<dbReference type="AlphaFoldDB" id="A0A8C0TET7"/>
<feature type="compositionally biased region" description="Basic and acidic residues" evidence="1">
    <location>
        <begin position="947"/>
        <end position="956"/>
    </location>
</feature>
<reference evidence="2" key="1">
    <citation type="submission" date="2018-10" db="EMBL/GenBank/DDBJ databases">
        <title>De novo assembly of a Great Dane genome.</title>
        <authorList>
            <person name="Kidd J.M."/>
            <person name="Pendleton A.L."/>
            <person name="Shen F."/>
            <person name="Emery S."/>
        </authorList>
    </citation>
    <scope>NUCLEOTIDE SEQUENCE [LARGE SCALE GENOMIC DNA]</scope>
    <source>
        <strain evidence="2">Great Dane</strain>
    </source>
</reference>
<feature type="compositionally biased region" description="Low complexity" evidence="1">
    <location>
        <begin position="559"/>
        <end position="572"/>
    </location>
</feature>
<feature type="compositionally biased region" description="Basic and acidic residues" evidence="1">
    <location>
        <begin position="910"/>
        <end position="920"/>
    </location>
</feature>
<feature type="region of interest" description="Disordered" evidence="1">
    <location>
        <begin position="859"/>
        <end position="1041"/>
    </location>
</feature>
<dbReference type="PANTHER" id="PTHR22145:SF3">
    <property type="entry name" value="PROTEIN FAM217B"/>
    <property type="match status" value="1"/>
</dbReference>
<feature type="region of interest" description="Disordered" evidence="1">
    <location>
        <begin position="1"/>
        <end position="126"/>
    </location>
</feature>
<dbReference type="InterPro" id="IPR029266">
    <property type="entry name" value="FAM217"/>
</dbReference>
<protein>
    <recommendedName>
        <fullName evidence="4">Family with sequence similarity 217 member B</fullName>
    </recommendedName>
</protein>
<evidence type="ECO:0000256" key="1">
    <source>
        <dbReference type="SAM" id="MobiDB-lite"/>
    </source>
</evidence>
<evidence type="ECO:0000313" key="3">
    <source>
        <dbReference type="Proteomes" id="UP000694542"/>
    </source>
</evidence>
<feature type="compositionally biased region" description="Low complexity" evidence="1">
    <location>
        <begin position="980"/>
        <end position="1002"/>
    </location>
</feature>
<feature type="compositionally biased region" description="Low complexity" evidence="1">
    <location>
        <begin position="390"/>
        <end position="406"/>
    </location>
</feature>
<feature type="compositionally biased region" description="Low complexity" evidence="1">
    <location>
        <begin position="468"/>
        <end position="483"/>
    </location>
</feature>
<evidence type="ECO:0008006" key="4">
    <source>
        <dbReference type="Google" id="ProtNLM"/>
    </source>
</evidence>